<dbReference type="GO" id="GO:0003887">
    <property type="term" value="F:DNA-directed DNA polymerase activity"/>
    <property type="evidence" value="ECO:0007669"/>
    <property type="project" value="InterPro"/>
</dbReference>
<evidence type="ECO:0000256" key="3">
    <source>
        <dbReference type="ARBA" id="ARBA00022801"/>
    </source>
</evidence>
<dbReference type="InterPro" id="IPR012337">
    <property type="entry name" value="RNaseH-like_sf"/>
</dbReference>
<dbReference type="InterPro" id="IPR036397">
    <property type="entry name" value="RNaseH_sf"/>
</dbReference>
<dbReference type="Gene3D" id="3.40.1440.10">
    <property type="entry name" value="GIY-YIG endonuclease"/>
    <property type="match status" value="1"/>
</dbReference>
<evidence type="ECO:0000256" key="1">
    <source>
        <dbReference type="ARBA" id="ARBA00022763"/>
    </source>
</evidence>
<evidence type="ECO:0000256" key="11">
    <source>
        <dbReference type="ARBA" id="ARBA00042732"/>
    </source>
</evidence>
<comment type="subunit">
    <text evidence="8">DNA polymerase III contains a core (composed of alpha, epsilon and theta chains) that associates with a tau subunit. This core dimerizes to form the POLIII' complex. PolIII' associates with the gamma complex (composed of gamma, delta, delta', psi and chi chains) and with the beta chain to form the complete DNA polymerase III complex.</text>
</comment>
<evidence type="ECO:0000313" key="14">
    <source>
        <dbReference type="Proteomes" id="UP000192756"/>
    </source>
</evidence>
<dbReference type="GO" id="GO:0009432">
    <property type="term" value="P:SOS response"/>
    <property type="evidence" value="ECO:0007669"/>
    <property type="project" value="UniProtKB-KW"/>
</dbReference>
<comment type="function">
    <text evidence="7">DNA polymerase III is a complex, multichain enzyme responsible for most of the replicative synthesis in bacteria. The epsilon subunit contain the editing function and is a proofreading 3'-5' exonuclease.</text>
</comment>
<dbReference type="Pfam" id="PF00929">
    <property type="entry name" value="RNase_T"/>
    <property type="match status" value="1"/>
</dbReference>
<dbReference type="PANTHER" id="PTHR30562:SF10">
    <property type="entry name" value="EXCINUCLEASE CHO"/>
    <property type="match status" value="1"/>
</dbReference>
<proteinExistence type="predicted"/>
<dbReference type="AlphaFoldDB" id="A0A1W1YLJ3"/>
<evidence type="ECO:0000259" key="12">
    <source>
        <dbReference type="PROSITE" id="PS50164"/>
    </source>
</evidence>
<sequence>MLYAVVDIETTGGFASGNAITEISVLVYDGQEIIKRFETLINPEMDILPYIEALTGISNDMVKDAPRFKEVADELYELLLDKVFVAHNVNFDFSFIKHHLSLSGYELNAQKLCTVRLSRKLFPGHGSYSLGKLCAALGIPVHNRHRAGGDAEATAILLGLLIKSDLEGLIAQTLNRKAKEQLLPPNLSRSQIDRLPRVPGVYYFKDQKGEIIYVGKAKDIQKRVYSHFTGSNIGKQRQEFLKNIHSVDFEICGTELMAFILEAAEIKRLWPENNRALKHHEQKYALYVFEDQNGYMRLGIDKYKKQMPILHSFNTLLEGHNLLRSLIKEHILCEKLCYVQTKRIACTAHIEGKCSGACVGKESAASYNVRVKYAIEYLKGMLPTFAVLDKGRNEEEQSCLLVEQGKFYGMGYISYHTDIEGPEMLKSVLQPYPSDNYILNMISNYTAQFPQKKIVI</sequence>
<dbReference type="PROSITE" id="PS50164">
    <property type="entry name" value="GIY_YIG"/>
    <property type="match status" value="1"/>
</dbReference>
<evidence type="ECO:0000313" key="13">
    <source>
        <dbReference type="EMBL" id="SMC37014.1"/>
    </source>
</evidence>
<accession>A0A1W1YLJ3</accession>
<dbReference type="InterPro" id="IPR013520">
    <property type="entry name" value="Ribonucl_H"/>
</dbReference>
<feature type="domain" description="GIY-YIG" evidence="12">
    <location>
        <begin position="197"/>
        <end position="275"/>
    </location>
</feature>
<dbReference type="NCBIfam" id="TIGR00573">
    <property type="entry name" value="dnaq"/>
    <property type="match status" value="1"/>
</dbReference>
<name>A0A1W1YLJ3_9SPHI</name>
<dbReference type="InterPro" id="IPR000305">
    <property type="entry name" value="GIY-YIG_endonuc"/>
</dbReference>
<evidence type="ECO:0000256" key="5">
    <source>
        <dbReference type="ARBA" id="ARBA00023204"/>
    </source>
</evidence>
<keyword evidence="6" id="KW-0742">SOS response</keyword>
<evidence type="ECO:0000256" key="8">
    <source>
        <dbReference type="ARBA" id="ARBA00026073"/>
    </source>
</evidence>
<evidence type="ECO:0000256" key="6">
    <source>
        <dbReference type="ARBA" id="ARBA00023236"/>
    </source>
</evidence>
<dbReference type="Gene3D" id="3.30.420.10">
    <property type="entry name" value="Ribonuclease H-like superfamily/Ribonuclease H"/>
    <property type="match status" value="1"/>
</dbReference>
<dbReference type="Proteomes" id="UP000192756">
    <property type="component" value="Unassembled WGS sequence"/>
</dbReference>
<dbReference type="FunFam" id="3.30.420.10:FF:000045">
    <property type="entry name" value="3'-5' exonuclease DinG"/>
    <property type="match status" value="1"/>
</dbReference>
<evidence type="ECO:0000256" key="4">
    <source>
        <dbReference type="ARBA" id="ARBA00022881"/>
    </source>
</evidence>
<evidence type="ECO:0000256" key="2">
    <source>
        <dbReference type="ARBA" id="ARBA00022769"/>
    </source>
</evidence>
<dbReference type="GO" id="GO:0009380">
    <property type="term" value="C:excinuclease repair complex"/>
    <property type="evidence" value="ECO:0007669"/>
    <property type="project" value="TreeGrafter"/>
</dbReference>
<dbReference type="InterPro" id="IPR047296">
    <property type="entry name" value="GIY-YIG_UvrC_Cho"/>
</dbReference>
<keyword evidence="4" id="KW-0267">Excision nuclease</keyword>
<keyword evidence="2" id="KW-0228">DNA excision</keyword>
<evidence type="ECO:0000256" key="10">
    <source>
        <dbReference type="ARBA" id="ARBA00042138"/>
    </source>
</evidence>
<dbReference type="PANTHER" id="PTHR30562">
    <property type="entry name" value="UVRC/OXIDOREDUCTASE"/>
    <property type="match status" value="1"/>
</dbReference>
<keyword evidence="1" id="KW-0227">DNA damage</keyword>
<gene>
    <name evidence="13" type="ORF">SAMN04488524_0016</name>
</gene>
<dbReference type="GO" id="GO:0004527">
    <property type="term" value="F:exonuclease activity"/>
    <property type="evidence" value="ECO:0007669"/>
    <property type="project" value="UniProtKB-ARBA"/>
</dbReference>
<dbReference type="InterPro" id="IPR050066">
    <property type="entry name" value="UvrABC_protein_C"/>
</dbReference>
<dbReference type="GO" id="GO:0006260">
    <property type="term" value="P:DNA replication"/>
    <property type="evidence" value="ECO:0007669"/>
    <property type="project" value="InterPro"/>
</dbReference>
<evidence type="ECO:0000256" key="7">
    <source>
        <dbReference type="ARBA" id="ARBA00025483"/>
    </source>
</evidence>
<dbReference type="EMBL" id="FWXT01000001">
    <property type="protein sequence ID" value="SMC37014.1"/>
    <property type="molecule type" value="Genomic_DNA"/>
</dbReference>
<dbReference type="GO" id="GO:0006289">
    <property type="term" value="P:nucleotide-excision repair"/>
    <property type="evidence" value="ECO:0007669"/>
    <property type="project" value="InterPro"/>
</dbReference>
<protein>
    <recommendedName>
        <fullName evidence="9">Excinuclease cho</fullName>
    </recommendedName>
    <alternativeName>
        <fullName evidence="11">Endonuclease cho</fullName>
    </alternativeName>
    <alternativeName>
        <fullName evidence="10">UvrC homolog protein</fullName>
    </alternativeName>
</protein>
<dbReference type="SUPFAM" id="SSF53098">
    <property type="entry name" value="Ribonuclease H-like"/>
    <property type="match status" value="1"/>
</dbReference>
<keyword evidence="5" id="KW-0234">DNA repair</keyword>
<evidence type="ECO:0000256" key="9">
    <source>
        <dbReference type="ARBA" id="ARBA00040756"/>
    </source>
</evidence>
<dbReference type="SMART" id="SM00465">
    <property type="entry name" value="GIYc"/>
    <property type="match status" value="1"/>
</dbReference>
<dbReference type="InterPro" id="IPR035901">
    <property type="entry name" value="GIY-YIG_endonuc_sf"/>
</dbReference>
<dbReference type="CDD" id="cd10434">
    <property type="entry name" value="GIY-YIG_UvrC_Cho"/>
    <property type="match status" value="1"/>
</dbReference>
<keyword evidence="14" id="KW-1185">Reference proteome</keyword>
<dbReference type="SUPFAM" id="SSF82771">
    <property type="entry name" value="GIY-YIG endonuclease"/>
    <property type="match status" value="1"/>
</dbReference>
<dbReference type="GO" id="GO:0003677">
    <property type="term" value="F:DNA binding"/>
    <property type="evidence" value="ECO:0007669"/>
    <property type="project" value="InterPro"/>
</dbReference>
<organism evidence="13 14">
    <name type="scientific">Pedobacter africanus</name>
    <dbReference type="NCBI Taxonomy" id="151894"/>
    <lineage>
        <taxon>Bacteria</taxon>
        <taxon>Pseudomonadati</taxon>
        <taxon>Bacteroidota</taxon>
        <taxon>Sphingobacteriia</taxon>
        <taxon>Sphingobacteriales</taxon>
        <taxon>Sphingobacteriaceae</taxon>
        <taxon>Pedobacter</taxon>
    </lineage>
</organism>
<keyword evidence="3" id="KW-0378">Hydrolase</keyword>
<dbReference type="InterPro" id="IPR006054">
    <property type="entry name" value="DnaQ"/>
</dbReference>
<dbReference type="SMART" id="SM00479">
    <property type="entry name" value="EXOIII"/>
    <property type="match status" value="1"/>
</dbReference>
<dbReference type="Pfam" id="PF01541">
    <property type="entry name" value="GIY-YIG"/>
    <property type="match status" value="1"/>
</dbReference>
<dbReference type="RefSeq" id="WP_084236229.1">
    <property type="nucleotide sequence ID" value="NZ_FWXT01000001.1"/>
</dbReference>
<reference evidence="14" key="1">
    <citation type="submission" date="2017-04" db="EMBL/GenBank/DDBJ databases">
        <authorList>
            <person name="Varghese N."/>
            <person name="Submissions S."/>
        </authorList>
    </citation>
    <scope>NUCLEOTIDE SEQUENCE [LARGE SCALE GENOMIC DNA]</scope>
    <source>
        <strain evidence="14">DSM 12126</strain>
    </source>
</reference>
<dbReference type="STRING" id="151894.SAMN04488524_0016"/>
<dbReference type="CDD" id="cd06127">
    <property type="entry name" value="DEDDh"/>
    <property type="match status" value="1"/>
</dbReference>
<dbReference type="OrthoDB" id="9803913at2"/>